<evidence type="ECO:0000256" key="3">
    <source>
        <dbReference type="ARBA" id="ARBA00022729"/>
    </source>
</evidence>
<comment type="caution">
    <text evidence="8">The sequence shown here is derived from an EMBL/GenBank/DDBJ whole genome shotgun (WGS) entry which is preliminary data.</text>
</comment>
<evidence type="ECO:0000313" key="9">
    <source>
        <dbReference type="Proteomes" id="UP001302676"/>
    </source>
</evidence>
<reference evidence="8" key="2">
    <citation type="submission" date="2023-05" db="EMBL/GenBank/DDBJ databases">
        <authorList>
            <consortium name="Lawrence Berkeley National Laboratory"/>
            <person name="Steindorff A."/>
            <person name="Hensen N."/>
            <person name="Bonometti L."/>
            <person name="Westerberg I."/>
            <person name="Brannstrom I.O."/>
            <person name="Guillou S."/>
            <person name="Cros-Aarteil S."/>
            <person name="Calhoun S."/>
            <person name="Haridas S."/>
            <person name="Kuo A."/>
            <person name="Mondo S."/>
            <person name="Pangilinan J."/>
            <person name="Riley R."/>
            <person name="Labutti K."/>
            <person name="Andreopoulos B."/>
            <person name="Lipzen A."/>
            <person name="Chen C."/>
            <person name="Yanf M."/>
            <person name="Daum C."/>
            <person name="Ng V."/>
            <person name="Clum A."/>
            <person name="Ohm R."/>
            <person name="Martin F."/>
            <person name="Silar P."/>
            <person name="Natvig D."/>
            <person name="Lalanne C."/>
            <person name="Gautier V."/>
            <person name="Ament-Velasquez S.L."/>
            <person name="Kruys A."/>
            <person name="Hutchinson M.I."/>
            <person name="Powell A.J."/>
            <person name="Barry K."/>
            <person name="Miller A.N."/>
            <person name="Grigoriev I.V."/>
            <person name="Debuchy R."/>
            <person name="Gladieux P."/>
            <person name="Thoren M.H."/>
            <person name="Johannesson H."/>
        </authorList>
    </citation>
    <scope>NUCLEOTIDE SEQUENCE</scope>
    <source>
        <strain evidence="8">CBS 141.50</strain>
    </source>
</reference>
<keyword evidence="9" id="KW-1185">Reference proteome</keyword>
<dbReference type="Proteomes" id="UP001302676">
    <property type="component" value="Unassembled WGS sequence"/>
</dbReference>
<dbReference type="InterPro" id="IPR039163">
    <property type="entry name" value="EMC7"/>
</dbReference>
<accession>A0AAN6V821</accession>
<evidence type="ECO:0000256" key="6">
    <source>
        <dbReference type="SAM" id="SignalP"/>
    </source>
</evidence>
<gene>
    <name evidence="8" type="ORF">C8A04DRAFT_25766</name>
</gene>
<dbReference type="AlphaFoldDB" id="A0AAN6V821"/>
<reference evidence="8" key="1">
    <citation type="journal article" date="2023" name="Mol. Phylogenet. Evol.">
        <title>Genome-scale phylogeny and comparative genomics of the fungal order Sordariales.</title>
        <authorList>
            <person name="Hensen N."/>
            <person name="Bonometti L."/>
            <person name="Westerberg I."/>
            <person name="Brannstrom I.O."/>
            <person name="Guillou S."/>
            <person name="Cros-Aarteil S."/>
            <person name="Calhoun S."/>
            <person name="Haridas S."/>
            <person name="Kuo A."/>
            <person name="Mondo S."/>
            <person name="Pangilinan J."/>
            <person name="Riley R."/>
            <person name="LaButti K."/>
            <person name="Andreopoulos B."/>
            <person name="Lipzen A."/>
            <person name="Chen C."/>
            <person name="Yan M."/>
            <person name="Daum C."/>
            <person name="Ng V."/>
            <person name="Clum A."/>
            <person name="Steindorff A."/>
            <person name="Ohm R.A."/>
            <person name="Martin F."/>
            <person name="Silar P."/>
            <person name="Natvig D.O."/>
            <person name="Lalanne C."/>
            <person name="Gautier V."/>
            <person name="Ament-Velasquez S.L."/>
            <person name="Kruys A."/>
            <person name="Hutchinson M.I."/>
            <person name="Powell A.J."/>
            <person name="Barry K."/>
            <person name="Miller A.N."/>
            <person name="Grigoriev I.V."/>
            <person name="Debuchy R."/>
            <person name="Gladieux P."/>
            <person name="Hiltunen Thoren M."/>
            <person name="Johannesson H."/>
        </authorList>
    </citation>
    <scope>NUCLEOTIDE SEQUENCE</scope>
    <source>
        <strain evidence="8">CBS 141.50</strain>
    </source>
</reference>
<dbReference type="PANTHER" id="PTHR13605">
    <property type="entry name" value="ER MEMBRANE PROTEIN COMPLEX SUBUNIT 7"/>
    <property type="match status" value="1"/>
</dbReference>
<keyword evidence="5" id="KW-0472">Membrane</keyword>
<dbReference type="PANTHER" id="PTHR13605:SF4">
    <property type="entry name" value="ER MEMBRANE PROTEIN COMPLEX SUBUNIT 7"/>
    <property type="match status" value="1"/>
</dbReference>
<protein>
    <recommendedName>
        <fullName evidence="7">ER membrane protein complex subunit 7 beta-sandwich domain-containing protein</fullName>
    </recommendedName>
</protein>
<evidence type="ECO:0000256" key="5">
    <source>
        <dbReference type="ARBA" id="ARBA00023136"/>
    </source>
</evidence>
<evidence type="ECO:0000256" key="2">
    <source>
        <dbReference type="ARBA" id="ARBA00022692"/>
    </source>
</evidence>
<evidence type="ECO:0000259" key="7">
    <source>
        <dbReference type="Pfam" id="PF09430"/>
    </source>
</evidence>
<feature type="domain" description="ER membrane protein complex subunit 7 beta-sandwich" evidence="7">
    <location>
        <begin position="59"/>
        <end position="195"/>
    </location>
</feature>
<comment type="subcellular location">
    <subcellularLocation>
        <location evidence="1">Membrane</location>
        <topology evidence="1">Single-pass membrane protein</topology>
    </subcellularLocation>
</comment>
<dbReference type="EMBL" id="MU853561">
    <property type="protein sequence ID" value="KAK4146537.1"/>
    <property type="molecule type" value="Genomic_DNA"/>
</dbReference>
<evidence type="ECO:0000256" key="4">
    <source>
        <dbReference type="ARBA" id="ARBA00022989"/>
    </source>
</evidence>
<organism evidence="8 9">
    <name type="scientific">Dichotomopilus funicola</name>
    <dbReference type="NCBI Taxonomy" id="1934379"/>
    <lineage>
        <taxon>Eukaryota</taxon>
        <taxon>Fungi</taxon>
        <taxon>Dikarya</taxon>
        <taxon>Ascomycota</taxon>
        <taxon>Pezizomycotina</taxon>
        <taxon>Sordariomycetes</taxon>
        <taxon>Sordariomycetidae</taxon>
        <taxon>Sordariales</taxon>
        <taxon>Chaetomiaceae</taxon>
        <taxon>Dichotomopilus</taxon>
    </lineage>
</organism>
<dbReference type="InterPro" id="IPR019008">
    <property type="entry name" value="Beta_sandwich_EMC7"/>
</dbReference>
<evidence type="ECO:0000313" key="8">
    <source>
        <dbReference type="EMBL" id="KAK4146537.1"/>
    </source>
</evidence>
<dbReference type="GO" id="GO:0072546">
    <property type="term" value="C:EMC complex"/>
    <property type="evidence" value="ECO:0007669"/>
    <property type="project" value="TreeGrafter"/>
</dbReference>
<keyword evidence="4" id="KW-1133">Transmembrane helix</keyword>
<keyword evidence="2" id="KW-0812">Transmembrane</keyword>
<feature type="signal peptide" evidence="6">
    <location>
        <begin position="1"/>
        <end position="19"/>
    </location>
</feature>
<dbReference type="RefSeq" id="XP_062639908.1">
    <property type="nucleotide sequence ID" value="XM_062779684.1"/>
</dbReference>
<dbReference type="GeneID" id="87816297"/>
<proteinExistence type="predicted"/>
<name>A0AAN6V821_9PEZI</name>
<dbReference type="Pfam" id="PF09430">
    <property type="entry name" value="EMC7_beta-sandw"/>
    <property type="match status" value="1"/>
</dbReference>
<feature type="chain" id="PRO_5043016022" description="ER membrane protein complex subunit 7 beta-sandwich domain-containing protein" evidence="6">
    <location>
        <begin position="20"/>
        <end position="195"/>
    </location>
</feature>
<sequence length="195" mass="20463">MHLTPFLLTLTSLLTPAATQQYQQQHQQQPPSTNDASTTQATLNKLTLRIPSSPPHLPNPHLLPASTRATLTTLGHTTLSAPLSDTNTFVFRNVSGGSYLLDVHSAGFVFVPLRVDVTDRKNTNAVGGGGEAGKGKGGAVGGSSSGLGVRAWETFRGNDWANVGERVGVVEGGDGEGSVLLDVRVVGGKGYFMER</sequence>
<evidence type="ECO:0000256" key="1">
    <source>
        <dbReference type="ARBA" id="ARBA00004167"/>
    </source>
</evidence>
<keyword evidence="3 6" id="KW-0732">Signal</keyword>
<feature type="non-terminal residue" evidence="8">
    <location>
        <position position="195"/>
    </location>
</feature>